<comment type="caution">
    <text evidence="1">The sequence shown here is derived from an EMBL/GenBank/DDBJ whole genome shotgun (WGS) entry which is preliminary data.</text>
</comment>
<sequence length="60" mass="7086">MEDITKCNDFHANNKNRPRVNAKALERVNVERIEEICDAVLDFMVVKYLFEKYPDEEPGQ</sequence>
<keyword evidence="2" id="KW-1185">Reference proteome</keyword>
<evidence type="ECO:0000313" key="1">
    <source>
        <dbReference type="EMBL" id="CAG8517637.1"/>
    </source>
</evidence>
<name>A0ACA9L912_9GLOM</name>
<proteinExistence type="predicted"/>
<protein>
    <submittedName>
        <fullName evidence="1">12605_t:CDS:1</fullName>
    </submittedName>
</protein>
<evidence type="ECO:0000313" key="2">
    <source>
        <dbReference type="Proteomes" id="UP000789366"/>
    </source>
</evidence>
<gene>
    <name evidence="1" type="ORF">SPELUC_LOCUS3778</name>
</gene>
<reference evidence="1" key="1">
    <citation type="submission" date="2021-06" db="EMBL/GenBank/DDBJ databases">
        <authorList>
            <person name="Kallberg Y."/>
            <person name="Tangrot J."/>
            <person name="Rosling A."/>
        </authorList>
    </citation>
    <scope>NUCLEOTIDE SEQUENCE</scope>
    <source>
        <strain evidence="1">28 12/20/2015</strain>
    </source>
</reference>
<accession>A0ACA9L912</accession>
<organism evidence="1 2">
    <name type="scientific">Cetraspora pellucida</name>
    <dbReference type="NCBI Taxonomy" id="1433469"/>
    <lineage>
        <taxon>Eukaryota</taxon>
        <taxon>Fungi</taxon>
        <taxon>Fungi incertae sedis</taxon>
        <taxon>Mucoromycota</taxon>
        <taxon>Glomeromycotina</taxon>
        <taxon>Glomeromycetes</taxon>
        <taxon>Diversisporales</taxon>
        <taxon>Gigasporaceae</taxon>
        <taxon>Cetraspora</taxon>
    </lineage>
</organism>
<dbReference type="Proteomes" id="UP000789366">
    <property type="component" value="Unassembled WGS sequence"/>
</dbReference>
<dbReference type="EMBL" id="CAJVPW010003048">
    <property type="protein sequence ID" value="CAG8517637.1"/>
    <property type="molecule type" value="Genomic_DNA"/>
</dbReference>